<dbReference type="EMBL" id="AP018786">
    <property type="protein sequence ID" value="BBF22859.1"/>
    <property type="molecule type" value="Genomic_DNA"/>
</dbReference>
<keyword evidence="6 8" id="KW-0687">Ribonucleoprotein</keyword>
<protein>
    <recommendedName>
        <fullName evidence="7 8">Small ribosomal subunit protein bS20</fullName>
    </recommendedName>
</protein>
<evidence type="ECO:0000256" key="7">
    <source>
        <dbReference type="ARBA" id="ARBA00035136"/>
    </source>
</evidence>
<keyword evidence="4 8" id="KW-0694">RNA-binding</keyword>
<evidence type="ECO:0000256" key="4">
    <source>
        <dbReference type="ARBA" id="ARBA00022884"/>
    </source>
</evidence>
<accession>A0A2Z6I8X4</accession>
<dbReference type="GO" id="GO:0003735">
    <property type="term" value="F:structural constituent of ribosome"/>
    <property type="evidence" value="ECO:0007669"/>
    <property type="project" value="InterPro"/>
</dbReference>
<dbReference type="Proteomes" id="UP000271003">
    <property type="component" value="Chromosome"/>
</dbReference>
<comment type="similarity">
    <text evidence="2 8">Belongs to the bacterial ribosomal protein bS20 family.</text>
</comment>
<dbReference type="AlphaFoldDB" id="A0A2Z6I8X4"/>
<keyword evidence="10" id="KW-1185">Reference proteome</keyword>
<proteinExistence type="inferred from homology"/>
<reference evidence="9 10" key="1">
    <citation type="journal article" date="2018" name="Int. J. Syst. Evol. Microbiol.">
        <title>Mesosutterella multiformis gen. nov., sp. nov., a member of the family Sutterellaceae and Sutterella megalosphaeroides sp. nov., isolated from human faeces.</title>
        <authorList>
            <person name="Sakamoto M."/>
            <person name="Ikeyama N."/>
            <person name="Kunihiro T."/>
            <person name="Iino T."/>
            <person name="Yuki M."/>
            <person name="Ohkuma M."/>
        </authorList>
    </citation>
    <scope>NUCLEOTIDE SEQUENCE [LARGE SCALE GENOMIC DNA]</scope>
    <source>
        <strain evidence="9 10">6FBBBH3</strain>
    </source>
</reference>
<dbReference type="InterPro" id="IPR036510">
    <property type="entry name" value="Ribosomal_bS20_sf"/>
</dbReference>
<dbReference type="PANTHER" id="PTHR33398">
    <property type="entry name" value="30S RIBOSOMAL PROTEIN S20"/>
    <property type="match status" value="1"/>
</dbReference>
<dbReference type="PANTHER" id="PTHR33398:SF1">
    <property type="entry name" value="SMALL RIBOSOMAL SUBUNIT PROTEIN BS20C"/>
    <property type="match status" value="1"/>
</dbReference>
<sequence length="107" mass="11682">MKLRPAGLPDSGTFIKDTLQMANTKQARKRARQIVARNLHLSAQRSEYRTAIKAVRKLVVAGDKTAAQEAFKKAESVIDSMARKGVLHANAAARHKSRLSASIKAMA</sequence>
<evidence type="ECO:0000256" key="1">
    <source>
        <dbReference type="ARBA" id="ARBA00003134"/>
    </source>
</evidence>
<evidence type="ECO:0000256" key="8">
    <source>
        <dbReference type="HAMAP-Rule" id="MF_00500"/>
    </source>
</evidence>
<name>A0A2Z6I8X4_9BURK</name>
<evidence type="ECO:0000313" key="10">
    <source>
        <dbReference type="Proteomes" id="UP000271003"/>
    </source>
</evidence>
<dbReference type="Gene3D" id="1.20.58.110">
    <property type="entry name" value="Ribosomal protein S20"/>
    <property type="match status" value="1"/>
</dbReference>
<keyword evidence="3 8" id="KW-0699">rRNA-binding</keyword>
<gene>
    <name evidence="9" type="primary">rpst</name>
    <name evidence="8" type="synonym">rpsT</name>
    <name evidence="9" type="ORF">SUTMEG_07500</name>
</gene>
<dbReference type="FunFam" id="1.20.58.110:FF:000001">
    <property type="entry name" value="30S ribosomal protein S20"/>
    <property type="match status" value="1"/>
</dbReference>
<evidence type="ECO:0000256" key="2">
    <source>
        <dbReference type="ARBA" id="ARBA00007634"/>
    </source>
</evidence>
<organism evidence="9 10">
    <name type="scientific">Sutterella megalosphaeroides</name>
    <dbReference type="NCBI Taxonomy" id="2494234"/>
    <lineage>
        <taxon>Bacteria</taxon>
        <taxon>Pseudomonadati</taxon>
        <taxon>Pseudomonadota</taxon>
        <taxon>Betaproteobacteria</taxon>
        <taxon>Burkholderiales</taxon>
        <taxon>Sutterellaceae</taxon>
        <taxon>Sutterella</taxon>
    </lineage>
</organism>
<dbReference type="GO" id="GO:0070181">
    <property type="term" value="F:small ribosomal subunit rRNA binding"/>
    <property type="evidence" value="ECO:0007669"/>
    <property type="project" value="TreeGrafter"/>
</dbReference>
<evidence type="ECO:0000313" key="9">
    <source>
        <dbReference type="EMBL" id="BBF22859.1"/>
    </source>
</evidence>
<comment type="function">
    <text evidence="1 8">Binds directly to 16S ribosomal RNA.</text>
</comment>
<dbReference type="Pfam" id="PF01649">
    <property type="entry name" value="Ribosomal_S20p"/>
    <property type="match status" value="1"/>
</dbReference>
<dbReference type="GO" id="GO:0015935">
    <property type="term" value="C:small ribosomal subunit"/>
    <property type="evidence" value="ECO:0007669"/>
    <property type="project" value="TreeGrafter"/>
</dbReference>
<dbReference type="GO" id="GO:0006412">
    <property type="term" value="P:translation"/>
    <property type="evidence" value="ECO:0007669"/>
    <property type="project" value="UniProtKB-UniRule"/>
</dbReference>
<dbReference type="SUPFAM" id="SSF46992">
    <property type="entry name" value="Ribosomal protein S20"/>
    <property type="match status" value="1"/>
</dbReference>
<dbReference type="InterPro" id="IPR002583">
    <property type="entry name" value="Ribosomal_bS20"/>
</dbReference>
<evidence type="ECO:0000256" key="3">
    <source>
        <dbReference type="ARBA" id="ARBA00022730"/>
    </source>
</evidence>
<evidence type="ECO:0000256" key="5">
    <source>
        <dbReference type="ARBA" id="ARBA00022980"/>
    </source>
</evidence>
<dbReference type="HAMAP" id="MF_00500">
    <property type="entry name" value="Ribosomal_bS20"/>
    <property type="match status" value="1"/>
</dbReference>
<evidence type="ECO:0000256" key="6">
    <source>
        <dbReference type="ARBA" id="ARBA00023274"/>
    </source>
</evidence>
<dbReference type="KEGG" id="sutt:SUTMEG_07500"/>
<dbReference type="GO" id="GO:0005829">
    <property type="term" value="C:cytosol"/>
    <property type="evidence" value="ECO:0007669"/>
    <property type="project" value="TreeGrafter"/>
</dbReference>
<dbReference type="NCBIfam" id="TIGR00029">
    <property type="entry name" value="S20"/>
    <property type="match status" value="1"/>
</dbReference>
<keyword evidence="5 8" id="KW-0689">Ribosomal protein</keyword>